<dbReference type="PANTHER" id="PTHR15830:SF10">
    <property type="entry name" value="TELOMERE LENGTH REGULATION PROTEIN TEL2 HOMOLOG"/>
    <property type="match status" value="1"/>
</dbReference>
<dbReference type="GO" id="GO:0051083">
    <property type="term" value="P:'de novo' cotranslational protein folding"/>
    <property type="evidence" value="ECO:0007669"/>
    <property type="project" value="TreeGrafter"/>
</dbReference>
<dbReference type="AlphaFoldDB" id="A0A3S5BDY3"/>
<dbReference type="OrthoDB" id="10042665at2759"/>
<dbReference type="SUPFAM" id="SSF48371">
    <property type="entry name" value="ARM repeat"/>
    <property type="match status" value="1"/>
</dbReference>
<dbReference type="InterPro" id="IPR016024">
    <property type="entry name" value="ARM-type_fold"/>
</dbReference>
<sequence>MSFVVTKQEGNSSPLGSPTYSDSDDEKDYESNGINQKFPRLPSTRKLLAGGPLISKPHYLRECLDGMLLSSVDDNTTVISCILSAGSLIRSHPFASKELAIEFASALIHSEMPPSPDDTKVVAAKHDALVAIGTVAPAKVAPYLTGLLVDDVNCRNNLSSQLSFAQKSNILSAITDISCCLAADSPNKTLMTRATQEKLNNITNNEEDNLKTKRLIYHRNDFTRYAGIFFFPLASLVPTLADRLASGTAFFHQDDALLARLVATMATIYACCGYDSILPSMAKCMIEVVSGLRSHPEPAVRRSCLTSLGTVLTTTPSIYLDDLLISFTQLPQPLIRPHLVQVLPDVDISQLSVCGSMHSQLSPMTSSSLSQISKEMNLFQWLESSVRYEDDSECKILSSACLSILVGKFSNL</sequence>
<dbReference type="EMBL" id="CAAALY010047984">
    <property type="protein sequence ID" value="VEL20783.1"/>
    <property type="molecule type" value="Genomic_DNA"/>
</dbReference>
<gene>
    <name evidence="4" type="ORF">PXEA_LOCUS14223</name>
</gene>
<evidence type="ECO:0000256" key="1">
    <source>
        <dbReference type="ARBA" id="ARBA00006133"/>
    </source>
</evidence>
<dbReference type="Proteomes" id="UP000784294">
    <property type="component" value="Unassembled WGS sequence"/>
</dbReference>
<proteinExistence type="inferred from homology"/>
<dbReference type="GO" id="GO:0042162">
    <property type="term" value="F:telomeric DNA binding"/>
    <property type="evidence" value="ECO:0007669"/>
    <property type="project" value="TreeGrafter"/>
</dbReference>
<evidence type="ECO:0000313" key="4">
    <source>
        <dbReference type="EMBL" id="VEL20783.1"/>
    </source>
</evidence>
<protein>
    <recommendedName>
        <fullName evidence="3">Telomere length regulation protein conserved domain-containing protein</fullName>
    </recommendedName>
</protein>
<dbReference type="InterPro" id="IPR038528">
    <property type="entry name" value="TEL2_C_sf"/>
</dbReference>
<evidence type="ECO:0000256" key="2">
    <source>
        <dbReference type="SAM" id="MobiDB-lite"/>
    </source>
</evidence>
<accession>A0A3S5BDY3</accession>
<dbReference type="GO" id="GO:0051879">
    <property type="term" value="F:Hsp90 protein binding"/>
    <property type="evidence" value="ECO:0007669"/>
    <property type="project" value="TreeGrafter"/>
</dbReference>
<organism evidence="4 5">
    <name type="scientific">Protopolystoma xenopodis</name>
    <dbReference type="NCBI Taxonomy" id="117903"/>
    <lineage>
        <taxon>Eukaryota</taxon>
        <taxon>Metazoa</taxon>
        <taxon>Spiralia</taxon>
        <taxon>Lophotrochozoa</taxon>
        <taxon>Platyhelminthes</taxon>
        <taxon>Monogenea</taxon>
        <taxon>Polyopisthocotylea</taxon>
        <taxon>Polystomatidea</taxon>
        <taxon>Polystomatidae</taxon>
        <taxon>Protopolystoma</taxon>
    </lineage>
</organism>
<comment type="similarity">
    <text evidence="1">Belongs to the TEL2 family.</text>
</comment>
<comment type="caution">
    <text evidence="4">The sequence shown here is derived from an EMBL/GenBank/DDBJ whole genome shotgun (WGS) entry which is preliminary data.</text>
</comment>
<dbReference type="Gene3D" id="1.25.40.720">
    <property type="entry name" value="Telomere length regulation protein 2, C-terminal domain"/>
    <property type="match status" value="1"/>
</dbReference>
<dbReference type="InterPro" id="IPR019337">
    <property type="entry name" value="Telomere_length_regulation_dom"/>
</dbReference>
<name>A0A3S5BDY3_9PLAT</name>
<feature type="region of interest" description="Disordered" evidence="2">
    <location>
        <begin position="1"/>
        <end position="38"/>
    </location>
</feature>
<evidence type="ECO:0000259" key="3">
    <source>
        <dbReference type="Pfam" id="PF10193"/>
    </source>
</evidence>
<keyword evidence="5" id="KW-1185">Reference proteome</keyword>
<dbReference type="Pfam" id="PF10193">
    <property type="entry name" value="Telomere_reg-2"/>
    <property type="match status" value="1"/>
</dbReference>
<dbReference type="InterPro" id="IPR051970">
    <property type="entry name" value="TEL2_Regulation"/>
</dbReference>
<dbReference type="PANTHER" id="PTHR15830">
    <property type="entry name" value="TELOMERE LENGTH REGULATION PROTEIN TEL2 FAMILY MEMBER"/>
    <property type="match status" value="1"/>
</dbReference>
<reference evidence="4" key="1">
    <citation type="submission" date="2018-11" db="EMBL/GenBank/DDBJ databases">
        <authorList>
            <consortium name="Pathogen Informatics"/>
        </authorList>
    </citation>
    <scope>NUCLEOTIDE SEQUENCE</scope>
</reference>
<feature type="domain" description="Telomere length regulation protein conserved" evidence="3">
    <location>
        <begin position="57"/>
        <end position="176"/>
    </location>
</feature>
<feature type="compositionally biased region" description="Polar residues" evidence="2">
    <location>
        <begin position="8"/>
        <end position="19"/>
    </location>
</feature>
<evidence type="ECO:0000313" key="5">
    <source>
        <dbReference type="Proteomes" id="UP000784294"/>
    </source>
</evidence>
<dbReference type="GO" id="GO:0005829">
    <property type="term" value="C:cytosol"/>
    <property type="evidence" value="ECO:0007669"/>
    <property type="project" value="TreeGrafter"/>
</dbReference>